<dbReference type="PANTHER" id="PTHR11895">
    <property type="entry name" value="TRANSAMIDASE"/>
    <property type="match status" value="1"/>
</dbReference>
<keyword evidence="6" id="KW-1185">Reference proteome</keyword>
<evidence type="ECO:0000259" key="4">
    <source>
        <dbReference type="Pfam" id="PF01425"/>
    </source>
</evidence>
<comment type="catalytic activity">
    <reaction evidence="1">
        <text>a monocarboxylic acid amide + H2O = a monocarboxylate + NH4(+)</text>
        <dbReference type="Rhea" id="RHEA:12020"/>
        <dbReference type="ChEBI" id="CHEBI:15377"/>
        <dbReference type="ChEBI" id="CHEBI:28938"/>
        <dbReference type="ChEBI" id="CHEBI:35757"/>
        <dbReference type="ChEBI" id="CHEBI:83628"/>
        <dbReference type="EC" id="3.5.1.4"/>
    </reaction>
</comment>
<dbReference type="Gene3D" id="3.90.1300.10">
    <property type="entry name" value="Amidase signature (AS) domain"/>
    <property type="match status" value="1"/>
</dbReference>
<dbReference type="Pfam" id="PF01425">
    <property type="entry name" value="Amidase"/>
    <property type="match status" value="1"/>
</dbReference>
<dbReference type="InterPro" id="IPR000120">
    <property type="entry name" value="Amidase"/>
</dbReference>
<dbReference type="EC" id="3.5.1.4" evidence="3"/>
<evidence type="ECO:0000313" key="5">
    <source>
        <dbReference type="EMBL" id="GAB09291.1"/>
    </source>
</evidence>
<dbReference type="OrthoDB" id="5175573at2"/>
<dbReference type="GO" id="GO:0004040">
    <property type="term" value="F:amidase activity"/>
    <property type="evidence" value="ECO:0007669"/>
    <property type="project" value="UniProtKB-EC"/>
</dbReference>
<comment type="similarity">
    <text evidence="2">Belongs to the amidase family.</text>
</comment>
<reference evidence="5 6" key="1">
    <citation type="submission" date="2011-11" db="EMBL/GenBank/DDBJ databases">
        <title>Whole genome shotgun sequence of Gordonia araii NBRC 100433.</title>
        <authorList>
            <person name="Yoshida Y."/>
            <person name="Hosoyama A."/>
            <person name="Tsuchikane K."/>
            <person name="Katsumata H."/>
            <person name="Yamazaki S."/>
            <person name="Fujita N."/>
        </authorList>
    </citation>
    <scope>NUCLEOTIDE SEQUENCE [LARGE SCALE GENOMIC DNA]</scope>
    <source>
        <strain evidence="5 6">NBRC 100433</strain>
    </source>
</reference>
<organism evidence="5 6">
    <name type="scientific">Gordonia araii NBRC 100433</name>
    <dbReference type="NCBI Taxonomy" id="1073574"/>
    <lineage>
        <taxon>Bacteria</taxon>
        <taxon>Bacillati</taxon>
        <taxon>Actinomycetota</taxon>
        <taxon>Actinomycetes</taxon>
        <taxon>Mycobacteriales</taxon>
        <taxon>Gordoniaceae</taxon>
        <taxon>Gordonia</taxon>
    </lineage>
</organism>
<evidence type="ECO:0000256" key="3">
    <source>
        <dbReference type="ARBA" id="ARBA00012922"/>
    </source>
</evidence>
<sequence>MNLDEYMGYDATGLAELVASKQVTAKELLELARKRASQVNGKLNAIVIDIDKEADEQVDGELTGPFAGVPFLVKDLGQEYRGYPTTAGSQSLRNDVATENALITDRFLAAGLVVFGKTATPELGSKGITESALWGPCRNPWDTSRTPGGSSGGSAAAVAAGVVPAAGANDGGGSIRIPAGCNGLVGLKPSRGLAPYGPQTGELMFGMAVDGVVSRSVRDNAGLFDAIVGRNRLADYQAALPTRKFAEAIKKKPRKLKIGFSAHSAITGRAEPEAVKAMAATAQLLTDLGHQVEEVKPPYDDKALAETFLTIWFAQLEGQIADIKKRTGAKDGDFEPDTLAVAEIGRANGVAALMQALRRTTEYTHAMERFYADHDFYLTPTMARPPIKVGELDTPAPLQVAARVVHRVRAGKALVLSGVIDQMIEDNIGWVPYTQLANLTGRPAITVPTYWTDNGLPLGVQFNGTLGADAALLQLAAQLEEAQPWIDRFPAEPRHHLAS</sequence>
<accession>G7H0B6</accession>
<protein>
    <recommendedName>
        <fullName evidence="3">amidase</fullName>
        <ecNumber evidence="3">3.5.1.4</ecNumber>
    </recommendedName>
</protein>
<dbReference type="Proteomes" id="UP000035088">
    <property type="component" value="Unassembled WGS sequence"/>
</dbReference>
<dbReference type="PROSITE" id="PS00571">
    <property type="entry name" value="AMIDASES"/>
    <property type="match status" value="1"/>
</dbReference>
<proteinExistence type="inferred from homology"/>
<evidence type="ECO:0000256" key="1">
    <source>
        <dbReference type="ARBA" id="ARBA00001311"/>
    </source>
</evidence>
<dbReference type="InterPro" id="IPR023631">
    <property type="entry name" value="Amidase_dom"/>
</dbReference>
<dbReference type="STRING" id="1073574.GOARA_036_00230"/>
<comment type="caution">
    <text evidence="5">The sequence shown here is derived from an EMBL/GenBank/DDBJ whole genome shotgun (WGS) entry which is preliminary data.</text>
</comment>
<dbReference type="AlphaFoldDB" id="G7H0B6"/>
<evidence type="ECO:0000313" key="6">
    <source>
        <dbReference type="Proteomes" id="UP000035088"/>
    </source>
</evidence>
<evidence type="ECO:0000256" key="2">
    <source>
        <dbReference type="ARBA" id="ARBA00009199"/>
    </source>
</evidence>
<dbReference type="InterPro" id="IPR020556">
    <property type="entry name" value="Amidase_CS"/>
</dbReference>
<gene>
    <name evidence="5" type="ORF">GOARA_036_00230</name>
</gene>
<name>G7H0B6_9ACTN</name>
<dbReference type="RefSeq" id="WP_007321367.1">
    <property type="nucleotide sequence ID" value="NZ_BAEE01000036.1"/>
</dbReference>
<dbReference type="PANTHER" id="PTHR11895:SF7">
    <property type="entry name" value="GLUTAMYL-TRNA(GLN) AMIDOTRANSFERASE SUBUNIT A, MITOCHONDRIAL"/>
    <property type="match status" value="1"/>
</dbReference>
<feature type="domain" description="Amidase" evidence="4">
    <location>
        <begin position="27"/>
        <end position="473"/>
    </location>
</feature>
<dbReference type="InterPro" id="IPR036928">
    <property type="entry name" value="AS_sf"/>
</dbReference>
<dbReference type="SUPFAM" id="SSF75304">
    <property type="entry name" value="Amidase signature (AS) enzymes"/>
    <property type="match status" value="1"/>
</dbReference>
<dbReference type="EMBL" id="BAEE01000036">
    <property type="protein sequence ID" value="GAB09291.1"/>
    <property type="molecule type" value="Genomic_DNA"/>
</dbReference>